<dbReference type="RefSeq" id="WP_168060468.1">
    <property type="nucleotide sequence ID" value="NZ_VTOW01000002.1"/>
</dbReference>
<comment type="caution">
    <text evidence="1">The sequence shown here is derived from an EMBL/GenBank/DDBJ whole genome shotgun (WGS) entry which is preliminary data.</text>
</comment>
<reference evidence="1 2" key="1">
    <citation type="journal article" date="2020" name="Nature">
        <title>Bacterial chemolithoautotrophy via manganese oxidation.</title>
        <authorList>
            <person name="Yu H."/>
            <person name="Leadbetter J.R."/>
        </authorList>
    </citation>
    <scope>NUCLEOTIDE SEQUENCE [LARGE SCALE GENOMIC DNA]</scope>
    <source>
        <strain evidence="1 2">Mn-1</strain>
    </source>
</reference>
<evidence type="ECO:0000313" key="2">
    <source>
        <dbReference type="Proteomes" id="UP000534783"/>
    </source>
</evidence>
<organism evidence="1 2">
    <name type="scientific">Candidatus Manganitrophus noduliformans</name>
    <dbReference type="NCBI Taxonomy" id="2606439"/>
    <lineage>
        <taxon>Bacteria</taxon>
        <taxon>Pseudomonadati</taxon>
        <taxon>Nitrospirota</taxon>
        <taxon>Nitrospiria</taxon>
        <taxon>Candidatus Troglogloeales</taxon>
        <taxon>Candidatus Manganitrophaceae</taxon>
        <taxon>Candidatus Manganitrophus</taxon>
    </lineage>
</organism>
<dbReference type="EMBL" id="VTOW01000002">
    <property type="protein sequence ID" value="NKE71643.1"/>
    <property type="molecule type" value="Genomic_DNA"/>
</dbReference>
<keyword evidence="2" id="KW-1185">Reference proteome</keyword>
<protein>
    <submittedName>
        <fullName evidence="1">Uncharacterized protein</fullName>
    </submittedName>
</protein>
<dbReference type="Proteomes" id="UP000534783">
    <property type="component" value="Unassembled WGS sequence"/>
</dbReference>
<accession>A0A7X6DR99</accession>
<sequence length="289" mass="30356">MKPILLISILFFLAVPDFTWGAGNQVSKTLTINTGMGVNNNGNKNLSTSDNAGTACAGGNTGSCDGGPFADTSDPFNINDDCSPSSFDDFCSSQFDPQLPGGFNLIDNRFGRGAPCGPNDQSGPPFPYPCQTKGSVNQIIPLGIDDPNSPSIILAPPSLGGVGQPFYQFRSDTFGTLRVHHIEYGFDLDLVGTDQTLKVFYTIDSTTDANGQMVGNAVGTYKIQLDESFSGFGGSSCSVTASSNQSEGRFESGMTGVITCVDRAGNLCQGSQFDPGKFSRTSFDNSLGC</sequence>
<gene>
    <name evidence="1" type="ORF">MNODULE_12920</name>
</gene>
<evidence type="ECO:0000313" key="1">
    <source>
        <dbReference type="EMBL" id="NKE71643.1"/>
    </source>
</evidence>
<name>A0A7X6DR99_9BACT</name>
<proteinExistence type="predicted"/>
<dbReference type="AlphaFoldDB" id="A0A7X6DR99"/>